<reference evidence="1 2" key="1">
    <citation type="submission" date="2024-09" db="EMBL/GenBank/DDBJ databases">
        <title>Floridaenema gen nov. (Aerosakkonemataceae, Aerosakkonematales ord. nov., Cyanobacteria) from benthic tropical and subtropical fresh waters, with the description of four new species.</title>
        <authorList>
            <person name="Moretto J.A."/>
            <person name="Berthold D.E."/>
            <person name="Lefler F.W."/>
            <person name="Huang I.-S."/>
            <person name="Laughinghouse H. IV."/>
        </authorList>
    </citation>
    <scope>NUCLEOTIDE SEQUENCE [LARGE SCALE GENOMIC DNA]</scope>
    <source>
        <strain evidence="1 2">BLCC-F154</strain>
    </source>
</reference>
<dbReference type="Proteomes" id="UP001576776">
    <property type="component" value="Unassembled WGS sequence"/>
</dbReference>
<accession>A0ABV4Y945</accession>
<organism evidence="1 2">
    <name type="scientific">Floridaenema fluviatile BLCC-F154</name>
    <dbReference type="NCBI Taxonomy" id="3153640"/>
    <lineage>
        <taxon>Bacteria</taxon>
        <taxon>Bacillati</taxon>
        <taxon>Cyanobacteriota</taxon>
        <taxon>Cyanophyceae</taxon>
        <taxon>Oscillatoriophycideae</taxon>
        <taxon>Aerosakkonematales</taxon>
        <taxon>Aerosakkonemataceae</taxon>
        <taxon>Floridanema</taxon>
        <taxon>Floridanema fluviatile</taxon>
    </lineage>
</organism>
<dbReference type="RefSeq" id="WP_413256847.1">
    <property type="nucleotide sequence ID" value="NZ_JBHFNS010000039.1"/>
</dbReference>
<evidence type="ECO:0000313" key="1">
    <source>
        <dbReference type="EMBL" id="MFB2935329.1"/>
    </source>
</evidence>
<gene>
    <name evidence="1" type="ORF">ACE1B6_08615</name>
</gene>
<name>A0ABV4Y945_9CYAN</name>
<keyword evidence="2" id="KW-1185">Reference proteome</keyword>
<sequence>MQFSSYRLTIADIVAAFGRRPRYIVGLDSATMAVEALGNYLNGKDLPEGGIFPSLKAVGGEVFSQLPDNFVATASTWAGWMNAAPASVVDKVRAETMSRWALSQYPRRRYPAVMIGSTNGAAVHLGAALGIPWLPQTLLLCLQHASDSDPDDPTGVIEWGKGLAQRLLRNNPELWVYQMHDPNQDRVKVPRVAYFRMKRTRLGERYKLFLRENLAPGGTIFLVECQYSWLMTQIADRHVFQFGGTGFLSPEEYLNPTQQVADFLKRQGSKHEYWQPPAPDGRFPESEWGFDAALRENTEDFARQHGYRVQRIIFNFPQDLSPLVADLYRWWYQERGMKSDRLFSESFVYLQPWWTLRLGSVPYWTVFNDKRSANELDRYLDTTKPYDEIYLNLFSNGIEALGQASIEQWRSILDRANHHGQFVGVDEKTYPGDLASFTRHYLDLKKLEGEYPIPKPLTLPQLDRFLGEMGDRYSVSWLNS</sequence>
<evidence type="ECO:0000313" key="2">
    <source>
        <dbReference type="Proteomes" id="UP001576776"/>
    </source>
</evidence>
<protein>
    <submittedName>
        <fullName evidence="1">Uncharacterized protein</fullName>
    </submittedName>
</protein>
<dbReference type="EMBL" id="JBHFNS010000039">
    <property type="protein sequence ID" value="MFB2935329.1"/>
    <property type="molecule type" value="Genomic_DNA"/>
</dbReference>
<comment type="caution">
    <text evidence="1">The sequence shown here is derived from an EMBL/GenBank/DDBJ whole genome shotgun (WGS) entry which is preliminary data.</text>
</comment>
<proteinExistence type="predicted"/>